<gene>
    <name evidence="3" type="ORF">I573_01545</name>
</gene>
<dbReference type="HAMAP" id="MF_01054">
    <property type="entry name" value="UPF0237"/>
    <property type="match status" value="1"/>
</dbReference>
<comment type="caution">
    <text evidence="3">The sequence shown here is derived from an EMBL/GenBank/DDBJ whole genome shotgun (WGS) entry which is preliminary data.</text>
</comment>
<evidence type="ECO:0000259" key="2">
    <source>
        <dbReference type="PROSITE" id="PS51671"/>
    </source>
</evidence>
<sequence>MRAVLTVIGQDKVGIVAGVSTQLAELNLNIVDMTQTIMQDFFTMMMMLEVPEDVDYEVLRQALDTCGETLGVKITIQNEAIFDAMHKL</sequence>
<dbReference type="Gene3D" id="3.30.70.260">
    <property type="match status" value="1"/>
</dbReference>
<dbReference type="eggNOG" id="COG3830">
    <property type="taxonomic scope" value="Bacteria"/>
</dbReference>
<reference evidence="3 4" key="1">
    <citation type="submission" date="2013-03" db="EMBL/GenBank/DDBJ databases">
        <title>The Genome Sequence of Enterococcus sulfureus ATCC_49903 (PacBio/Illumina hybrid assembly).</title>
        <authorList>
            <consortium name="The Broad Institute Genomics Platform"/>
            <consortium name="The Broad Institute Genome Sequencing Center for Infectious Disease"/>
            <person name="Earl A."/>
            <person name="Russ C."/>
            <person name="Gilmore M."/>
            <person name="Surin D."/>
            <person name="Walker B."/>
            <person name="Young S."/>
            <person name="Zeng Q."/>
            <person name="Gargeya S."/>
            <person name="Fitzgerald M."/>
            <person name="Haas B."/>
            <person name="Abouelleil A."/>
            <person name="Allen A.W."/>
            <person name="Alvarado L."/>
            <person name="Arachchi H.M."/>
            <person name="Berlin A.M."/>
            <person name="Chapman S.B."/>
            <person name="Gainer-Dewar J."/>
            <person name="Goldberg J."/>
            <person name="Griggs A."/>
            <person name="Gujja S."/>
            <person name="Hansen M."/>
            <person name="Howarth C."/>
            <person name="Imamovic A."/>
            <person name="Ireland A."/>
            <person name="Larimer J."/>
            <person name="McCowan C."/>
            <person name="Murphy C."/>
            <person name="Pearson M."/>
            <person name="Poon T.W."/>
            <person name="Priest M."/>
            <person name="Roberts A."/>
            <person name="Saif S."/>
            <person name="Shea T."/>
            <person name="Sisk P."/>
            <person name="Sykes S."/>
            <person name="Wortman J."/>
            <person name="Nusbaum C."/>
            <person name="Birren B."/>
        </authorList>
    </citation>
    <scope>NUCLEOTIDE SEQUENCE [LARGE SCALE GENOMIC DNA]</scope>
    <source>
        <strain evidence="3 4">ATCC 49903</strain>
    </source>
</reference>
<dbReference type="Proteomes" id="UP000015961">
    <property type="component" value="Unassembled WGS sequence"/>
</dbReference>
<dbReference type="InterPro" id="IPR022986">
    <property type="entry name" value="UPF0237_ACT"/>
</dbReference>
<evidence type="ECO:0000313" key="4">
    <source>
        <dbReference type="Proteomes" id="UP000015961"/>
    </source>
</evidence>
<dbReference type="AlphaFoldDB" id="S0P0Y2"/>
<dbReference type="PANTHER" id="PTHR34875">
    <property type="entry name" value="UPF0237 PROTEIN MJ1558"/>
    <property type="match status" value="1"/>
</dbReference>
<dbReference type="CDD" id="cd04872">
    <property type="entry name" value="ACT_1ZPV"/>
    <property type="match status" value="1"/>
</dbReference>
<dbReference type="RefSeq" id="WP_016185585.1">
    <property type="nucleotide sequence ID" value="NZ_ASWO01000005.1"/>
</dbReference>
<protein>
    <recommendedName>
        <fullName evidence="1">UPF0237 protein I573_01545</fullName>
    </recommendedName>
</protein>
<evidence type="ECO:0000313" key="3">
    <source>
        <dbReference type="EMBL" id="EOT83820.1"/>
    </source>
</evidence>
<dbReference type="InterPro" id="IPR045865">
    <property type="entry name" value="ACT-like_dom_sf"/>
</dbReference>
<dbReference type="EMBL" id="ASWO01000005">
    <property type="protein sequence ID" value="EOT83820.1"/>
    <property type="molecule type" value="Genomic_DNA"/>
</dbReference>
<feature type="domain" description="ACT" evidence="2">
    <location>
        <begin position="4"/>
        <end position="77"/>
    </location>
</feature>
<dbReference type="PANTHER" id="PTHR34875:SF6">
    <property type="entry name" value="UPF0237 PROTEIN MJ1558"/>
    <property type="match status" value="1"/>
</dbReference>
<dbReference type="NCBIfam" id="NF001220">
    <property type="entry name" value="PRK00194.1"/>
    <property type="match status" value="1"/>
</dbReference>
<dbReference type="Pfam" id="PF13740">
    <property type="entry name" value="ACT_6"/>
    <property type="match status" value="1"/>
</dbReference>
<proteinExistence type="inferred from homology"/>
<dbReference type="InterPro" id="IPR050990">
    <property type="entry name" value="UPF0237/GcvR_regulator"/>
</dbReference>
<keyword evidence="4" id="KW-1185">Reference proteome</keyword>
<dbReference type="OrthoDB" id="9803078at2"/>
<dbReference type="FunFam" id="3.30.70.260:FF:000032">
    <property type="entry name" value="UPF0237 protein SP_0238"/>
    <property type="match status" value="1"/>
</dbReference>
<comment type="similarity">
    <text evidence="1">Belongs to the UPF0237 family.</text>
</comment>
<organism evidence="3 4">
    <name type="scientific">Enterococcus sulfureus ATCC 49903</name>
    <dbReference type="NCBI Taxonomy" id="1140003"/>
    <lineage>
        <taxon>Bacteria</taxon>
        <taxon>Bacillati</taxon>
        <taxon>Bacillota</taxon>
        <taxon>Bacilli</taxon>
        <taxon>Lactobacillales</taxon>
        <taxon>Enterococcaceae</taxon>
        <taxon>Enterococcus</taxon>
    </lineage>
</organism>
<dbReference type="PROSITE" id="PS51671">
    <property type="entry name" value="ACT"/>
    <property type="match status" value="1"/>
</dbReference>
<dbReference type="SUPFAM" id="SSF55021">
    <property type="entry name" value="ACT-like"/>
    <property type="match status" value="1"/>
</dbReference>
<dbReference type="InterPro" id="IPR002912">
    <property type="entry name" value="ACT_dom"/>
</dbReference>
<dbReference type="STRING" id="1140003.OMY_01133"/>
<accession>S0P0Y2</accession>
<name>S0P0Y2_9ENTE</name>
<evidence type="ECO:0000256" key="1">
    <source>
        <dbReference type="HAMAP-Rule" id="MF_01054"/>
    </source>
</evidence>
<dbReference type="PATRIC" id="fig|1140003.3.peg.1091"/>